<accession>A0A259TYU7</accession>
<dbReference type="InterPro" id="IPR037219">
    <property type="entry name" value="Peptidase_M41-like"/>
</dbReference>
<organism evidence="1 2">
    <name type="scientific">Rubricoccus marinus</name>
    <dbReference type="NCBI Taxonomy" id="716817"/>
    <lineage>
        <taxon>Bacteria</taxon>
        <taxon>Pseudomonadati</taxon>
        <taxon>Rhodothermota</taxon>
        <taxon>Rhodothermia</taxon>
        <taxon>Rhodothermales</taxon>
        <taxon>Rubricoccaceae</taxon>
        <taxon>Rubricoccus</taxon>
    </lineage>
</organism>
<dbReference type="RefSeq" id="WP_094547667.1">
    <property type="nucleotide sequence ID" value="NZ_MQWB01000001.1"/>
</dbReference>
<dbReference type="SUPFAM" id="SSF140990">
    <property type="entry name" value="FtsH protease domain-like"/>
    <property type="match status" value="1"/>
</dbReference>
<proteinExistence type="predicted"/>
<comment type="caution">
    <text evidence="1">The sequence shown here is derived from an EMBL/GenBank/DDBJ whole genome shotgun (WGS) entry which is preliminary data.</text>
</comment>
<evidence type="ECO:0000313" key="1">
    <source>
        <dbReference type="EMBL" id="OZC02922.1"/>
    </source>
</evidence>
<dbReference type="GO" id="GO:0004176">
    <property type="term" value="F:ATP-dependent peptidase activity"/>
    <property type="evidence" value="ECO:0007669"/>
    <property type="project" value="InterPro"/>
</dbReference>
<dbReference type="Proteomes" id="UP000216446">
    <property type="component" value="Unassembled WGS sequence"/>
</dbReference>
<reference evidence="1 2" key="1">
    <citation type="submission" date="2016-11" db="EMBL/GenBank/DDBJ databases">
        <title>Study of marine rhodopsin-containing bacteria.</title>
        <authorList>
            <person name="Yoshizawa S."/>
            <person name="Kumagai Y."/>
            <person name="Kogure K."/>
        </authorList>
    </citation>
    <scope>NUCLEOTIDE SEQUENCE [LARGE SCALE GENOMIC DNA]</scope>
    <source>
        <strain evidence="1 2">SG-29</strain>
    </source>
</reference>
<gene>
    <name evidence="1" type="ORF">BSZ36_08015</name>
</gene>
<sequence>MIPDFESKIEALCYHEAGHFVLCLLFGFNVKRVVLSAEMTGVEHDYSLPNSDDSSVGDYITMSIGGGIAEEIFTGDESLAMDEDRRQVLYVARHLRPHLVATIEDWRASLLTWKDEARRELSKTQVWAAVEYVAQQLGEIEPPSEIVGSDLSGLVESTN</sequence>
<dbReference type="EMBL" id="MQWB01000001">
    <property type="protein sequence ID" value="OZC02922.1"/>
    <property type="molecule type" value="Genomic_DNA"/>
</dbReference>
<dbReference type="GO" id="GO:0004222">
    <property type="term" value="F:metalloendopeptidase activity"/>
    <property type="evidence" value="ECO:0007669"/>
    <property type="project" value="InterPro"/>
</dbReference>
<evidence type="ECO:0008006" key="3">
    <source>
        <dbReference type="Google" id="ProtNLM"/>
    </source>
</evidence>
<dbReference type="AlphaFoldDB" id="A0A259TYU7"/>
<dbReference type="Gene3D" id="1.20.58.760">
    <property type="entry name" value="Peptidase M41"/>
    <property type="match status" value="1"/>
</dbReference>
<evidence type="ECO:0000313" key="2">
    <source>
        <dbReference type="Proteomes" id="UP000216446"/>
    </source>
</evidence>
<dbReference type="OrthoDB" id="5619382at2"/>
<keyword evidence="2" id="KW-1185">Reference proteome</keyword>
<dbReference type="GO" id="GO:0005524">
    <property type="term" value="F:ATP binding"/>
    <property type="evidence" value="ECO:0007669"/>
    <property type="project" value="InterPro"/>
</dbReference>
<dbReference type="GO" id="GO:0006508">
    <property type="term" value="P:proteolysis"/>
    <property type="evidence" value="ECO:0007669"/>
    <property type="project" value="InterPro"/>
</dbReference>
<dbReference type="InParanoid" id="A0A259TYU7"/>
<name>A0A259TYU7_9BACT</name>
<protein>
    <recommendedName>
        <fullName evidence="3">Peptidase M41 domain-containing protein</fullName>
    </recommendedName>
</protein>